<keyword evidence="2" id="KW-0732">Signal</keyword>
<feature type="region of interest" description="Disordered" evidence="1">
    <location>
        <begin position="30"/>
        <end position="104"/>
    </location>
</feature>
<keyword evidence="4" id="KW-1185">Reference proteome</keyword>
<reference evidence="3" key="1">
    <citation type="journal article" date="2018" name="Mol. Biol. Evol.">
        <title>Broad Genomic Sampling Reveals a Smut Pathogenic Ancestry of the Fungal Clade Ustilaginomycotina.</title>
        <authorList>
            <person name="Kijpornyongpan T."/>
            <person name="Mondo S.J."/>
            <person name="Barry K."/>
            <person name="Sandor L."/>
            <person name="Lee J."/>
            <person name="Lipzen A."/>
            <person name="Pangilinan J."/>
            <person name="LaButti K."/>
            <person name="Hainaut M."/>
            <person name="Henrissat B."/>
            <person name="Grigoriev I.V."/>
            <person name="Spatafora J.W."/>
            <person name="Aime M.C."/>
        </authorList>
    </citation>
    <scope>NUCLEOTIDE SEQUENCE [LARGE SCALE GENOMIC DNA]</scope>
    <source>
        <strain evidence="3">MCA 4198</strain>
    </source>
</reference>
<organism evidence="3 4">
    <name type="scientific">Acaromyces ingoldii</name>
    <dbReference type="NCBI Taxonomy" id="215250"/>
    <lineage>
        <taxon>Eukaryota</taxon>
        <taxon>Fungi</taxon>
        <taxon>Dikarya</taxon>
        <taxon>Basidiomycota</taxon>
        <taxon>Ustilaginomycotina</taxon>
        <taxon>Exobasidiomycetes</taxon>
        <taxon>Exobasidiales</taxon>
        <taxon>Cryptobasidiaceae</taxon>
        <taxon>Acaromyces</taxon>
    </lineage>
</organism>
<dbReference type="Proteomes" id="UP000245768">
    <property type="component" value="Unassembled WGS sequence"/>
</dbReference>
<evidence type="ECO:0000256" key="2">
    <source>
        <dbReference type="SAM" id="SignalP"/>
    </source>
</evidence>
<dbReference type="AlphaFoldDB" id="A0A316YFT1"/>
<evidence type="ECO:0000256" key="1">
    <source>
        <dbReference type="SAM" id="MobiDB-lite"/>
    </source>
</evidence>
<evidence type="ECO:0000313" key="3">
    <source>
        <dbReference type="EMBL" id="PWN86963.1"/>
    </source>
</evidence>
<proteinExistence type="predicted"/>
<feature type="signal peptide" evidence="2">
    <location>
        <begin position="1"/>
        <end position="19"/>
    </location>
</feature>
<protein>
    <submittedName>
        <fullName evidence="3">Uncharacterized protein</fullName>
    </submittedName>
</protein>
<dbReference type="EMBL" id="KZ819641">
    <property type="protein sequence ID" value="PWN86963.1"/>
    <property type="molecule type" value="Genomic_DNA"/>
</dbReference>
<gene>
    <name evidence="3" type="ORF">FA10DRAFT_297322</name>
</gene>
<dbReference type="GeneID" id="37046440"/>
<name>A0A316YFT1_9BASI</name>
<accession>A0A316YFT1</accession>
<dbReference type="RefSeq" id="XP_025374161.1">
    <property type="nucleotide sequence ID" value="XM_025524524.1"/>
</dbReference>
<feature type="compositionally biased region" description="Basic and acidic residues" evidence="1">
    <location>
        <begin position="89"/>
        <end position="104"/>
    </location>
</feature>
<evidence type="ECO:0000313" key="4">
    <source>
        <dbReference type="Proteomes" id="UP000245768"/>
    </source>
</evidence>
<dbReference type="InParanoid" id="A0A316YFT1"/>
<sequence>MQPANVLALLALLLPLTSGLLLPLQTTSLSPLAKRSPPPSPDRSQAVDEGTQEQLPVEGHVGASSQQRKDPTGPSQEPKRSWYHPRVVRKLESGAQDKNDKEKWRNDHQAELCYRKAYTLFTEHKTIKESQPKSSTRVHFELTEKEGVELGYPGMQLYNALRSKYSDAVYNQTHPKRIKGQEKDGQSTKAAVAYSRSKLTDIVDNGREGTIFLMEDLKKIREHIVKERRELLAPLRRTQDRTRKEQAYTELYLLLTGARNKIMRDWMLDPYMRYMNDDKVPLPLLDHVIKEADAP</sequence>
<feature type="chain" id="PRO_5016377470" evidence="2">
    <location>
        <begin position="20"/>
        <end position="295"/>
    </location>
</feature>